<dbReference type="InterPro" id="IPR043502">
    <property type="entry name" value="DNA/RNA_pol_sf"/>
</dbReference>
<dbReference type="SUPFAM" id="SSF50630">
    <property type="entry name" value="Acid proteases"/>
    <property type="match status" value="1"/>
</dbReference>
<dbReference type="Proteomes" id="UP000050741">
    <property type="component" value="Unassembled WGS sequence"/>
</dbReference>
<evidence type="ECO:0000256" key="2">
    <source>
        <dbReference type="ARBA" id="ARBA00022842"/>
    </source>
</evidence>
<dbReference type="GO" id="GO:0003723">
    <property type="term" value="F:RNA binding"/>
    <property type="evidence" value="ECO:0007669"/>
    <property type="project" value="UniProtKB-KW"/>
</dbReference>
<reference evidence="7" key="1">
    <citation type="submission" date="2014-05" db="EMBL/GenBank/DDBJ databases">
        <title>The genome and life-stage specific transcriptomes of Globodera pallida elucidate key aspects of plant parasitism by a cyst nematode.</title>
        <authorList>
            <person name="Cotton J.A."/>
            <person name="Lilley C.J."/>
            <person name="Jones L.M."/>
            <person name="Kikuchi T."/>
            <person name="Reid A.J."/>
            <person name="Thorpe P."/>
            <person name="Tsai I.J."/>
            <person name="Beasley H."/>
            <person name="Blok V."/>
            <person name="Cock P.J.A."/>
            <person name="Van den Akker S.E."/>
            <person name="Holroyd N."/>
            <person name="Hunt M."/>
            <person name="Mantelin S."/>
            <person name="Naghra H."/>
            <person name="Pain A."/>
            <person name="Palomares-Rius J.E."/>
            <person name="Zarowiecki M."/>
            <person name="Berriman M."/>
            <person name="Jones J.T."/>
            <person name="Urwin P.E."/>
        </authorList>
    </citation>
    <scope>NUCLEOTIDE SEQUENCE [LARGE SCALE GENOMIC DNA]</scope>
    <source>
        <strain evidence="7">Lindley</strain>
    </source>
</reference>
<dbReference type="InterPro" id="IPR041577">
    <property type="entry name" value="RT_RNaseH_2"/>
</dbReference>
<keyword evidence="4" id="KW-0229">DNA integration</keyword>
<organism evidence="7 8">
    <name type="scientific">Globodera pallida</name>
    <name type="common">Potato cyst nematode worm</name>
    <name type="synonym">Heterodera pallida</name>
    <dbReference type="NCBI Taxonomy" id="36090"/>
    <lineage>
        <taxon>Eukaryota</taxon>
        <taxon>Metazoa</taxon>
        <taxon>Ecdysozoa</taxon>
        <taxon>Nematoda</taxon>
        <taxon>Chromadorea</taxon>
        <taxon>Rhabditida</taxon>
        <taxon>Tylenchina</taxon>
        <taxon>Tylenchomorpha</taxon>
        <taxon>Tylenchoidea</taxon>
        <taxon>Heteroderidae</taxon>
        <taxon>Heteroderinae</taxon>
        <taxon>Globodera</taxon>
    </lineage>
</organism>
<dbReference type="PROSITE" id="PS00141">
    <property type="entry name" value="ASP_PROTEASE"/>
    <property type="match status" value="1"/>
</dbReference>
<feature type="compositionally biased region" description="Basic and acidic residues" evidence="5">
    <location>
        <begin position="362"/>
        <end position="390"/>
    </location>
</feature>
<proteinExistence type="predicted"/>
<dbReference type="WBParaSite" id="GPLIN_001432600">
    <property type="protein sequence ID" value="GPLIN_001432600"/>
    <property type="gene ID" value="GPLIN_001432600"/>
</dbReference>
<dbReference type="GO" id="GO:0015074">
    <property type="term" value="P:DNA integration"/>
    <property type="evidence" value="ECO:0007669"/>
    <property type="project" value="UniProtKB-KW"/>
</dbReference>
<keyword evidence="3" id="KW-0694">RNA-binding</keyword>
<dbReference type="InterPro" id="IPR001969">
    <property type="entry name" value="Aspartic_peptidase_AS"/>
</dbReference>
<accession>A0A183CN69</accession>
<dbReference type="InterPro" id="IPR001995">
    <property type="entry name" value="Peptidase_A2_cat"/>
</dbReference>
<protein>
    <submittedName>
        <fullName evidence="8">Peptidase A2 domain-containing protein</fullName>
    </submittedName>
</protein>
<evidence type="ECO:0000256" key="3">
    <source>
        <dbReference type="ARBA" id="ARBA00022884"/>
    </source>
</evidence>
<dbReference type="Pfam" id="PF17919">
    <property type="entry name" value="RT_RNaseH_2"/>
    <property type="match status" value="1"/>
</dbReference>
<evidence type="ECO:0000313" key="8">
    <source>
        <dbReference type="WBParaSite" id="GPLIN_001432600"/>
    </source>
</evidence>
<dbReference type="SUPFAM" id="SSF56672">
    <property type="entry name" value="DNA/RNA polymerases"/>
    <property type="match status" value="1"/>
</dbReference>
<feature type="region of interest" description="Disordered" evidence="5">
    <location>
        <begin position="338"/>
        <end position="390"/>
    </location>
</feature>
<evidence type="ECO:0000256" key="4">
    <source>
        <dbReference type="ARBA" id="ARBA00022908"/>
    </source>
</evidence>
<dbReference type="AlphaFoldDB" id="A0A183CN69"/>
<evidence type="ECO:0000259" key="6">
    <source>
        <dbReference type="PROSITE" id="PS50175"/>
    </source>
</evidence>
<evidence type="ECO:0000313" key="7">
    <source>
        <dbReference type="Proteomes" id="UP000050741"/>
    </source>
</evidence>
<evidence type="ECO:0000256" key="5">
    <source>
        <dbReference type="SAM" id="MobiDB-lite"/>
    </source>
</evidence>
<dbReference type="PROSITE" id="PS50175">
    <property type="entry name" value="ASP_PROT_RETROV"/>
    <property type="match status" value="1"/>
</dbReference>
<dbReference type="GO" id="GO:0006508">
    <property type="term" value="P:proteolysis"/>
    <property type="evidence" value="ECO:0007669"/>
    <property type="project" value="InterPro"/>
</dbReference>
<feature type="domain" description="Peptidase A2" evidence="6">
    <location>
        <begin position="66"/>
        <end position="141"/>
    </location>
</feature>
<dbReference type="InterPro" id="IPR021109">
    <property type="entry name" value="Peptidase_aspartic_dom_sf"/>
</dbReference>
<dbReference type="Gene3D" id="2.40.70.10">
    <property type="entry name" value="Acid Proteases"/>
    <property type="match status" value="1"/>
</dbReference>
<keyword evidence="2" id="KW-0460">Magnesium</keyword>
<keyword evidence="1" id="KW-0378">Hydrolase</keyword>
<evidence type="ECO:0000256" key="1">
    <source>
        <dbReference type="ARBA" id="ARBA00022801"/>
    </source>
</evidence>
<name>A0A183CN69_GLOPA</name>
<dbReference type="GO" id="GO:0004190">
    <property type="term" value="F:aspartic-type endopeptidase activity"/>
    <property type="evidence" value="ECO:0007669"/>
    <property type="project" value="InterPro"/>
</dbReference>
<sequence length="433" mass="48914">MTFQISKEDTIMKIAPAEEWKQTGKDIREWFIGSWEDLWWQIVSVLVIISSADLLFRLYFLIKIPVRCLLDTGASVTVAQRSLINQISCSVIPTMEEAISASGHLIRFREKAEVCLEIAGARALIMVYFTEDPKSGVRRDYQVLLGCDSLEKMPLVTFDIQNRRVRIDASLVGLGGVLMQKNEDSGTFSAVSYCSRTLSGSERRWPPVQVELCAIIYALRKQNTLADALSRAAEDVPVQEVQHLPEMEDIVEFPVCLALTLDSRIVLDPFVGTVTMRHTDGNSYSVDMAQEQRDDPETDAYMKFLETGPTCTVPQLPAEEQQALEQSNAEEIVNMPGYSHRQSQNDKEQQEVQNNGQTPRAIPEEKSQEKSGPENTEQNDRKLRLPRHTGDRLELNSVPWLHRPSGLNTSRSDELLTPSPELFVALTNFYNSY</sequence>
<keyword evidence="7" id="KW-1185">Reference proteome</keyword>
<reference evidence="8" key="2">
    <citation type="submission" date="2016-06" db="UniProtKB">
        <authorList>
            <consortium name="WormBaseParasite"/>
        </authorList>
    </citation>
    <scope>IDENTIFICATION</scope>
</reference>